<name>A0A1F5R1X5_9BACT</name>
<gene>
    <name evidence="2" type="ORF">A2024_07050</name>
</gene>
<feature type="domain" description="Helix-turn-helix" evidence="1">
    <location>
        <begin position="21"/>
        <end position="64"/>
    </location>
</feature>
<evidence type="ECO:0000259" key="1">
    <source>
        <dbReference type="Pfam" id="PF12728"/>
    </source>
</evidence>
<dbReference type="EMBL" id="MFFM01000047">
    <property type="protein sequence ID" value="OGF08455.1"/>
    <property type="molecule type" value="Genomic_DNA"/>
</dbReference>
<dbReference type="Gene3D" id="1.10.10.10">
    <property type="entry name" value="Winged helix-like DNA-binding domain superfamily/Winged helix DNA-binding domain"/>
    <property type="match status" value="1"/>
</dbReference>
<dbReference type="Pfam" id="PF12728">
    <property type="entry name" value="HTH_17"/>
    <property type="match status" value="1"/>
</dbReference>
<dbReference type="GO" id="GO:0003677">
    <property type="term" value="F:DNA binding"/>
    <property type="evidence" value="ECO:0007669"/>
    <property type="project" value="InterPro"/>
</dbReference>
<evidence type="ECO:0000313" key="2">
    <source>
        <dbReference type="EMBL" id="OGF08455.1"/>
    </source>
</evidence>
<proteinExistence type="predicted"/>
<dbReference type="NCBIfam" id="TIGR01764">
    <property type="entry name" value="excise"/>
    <property type="match status" value="1"/>
</dbReference>
<sequence length="73" mass="8666">MNNEITKPTNGEILLWDVHKTAEATRLSVQTIYIWVSQRRIPFVKVGRRTLFDPKDIKAWIESQKVEVNQWNK</sequence>
<dbReference type="InterPro" id="IPR009061">
    <property type="entry name" value="DNA-bd_dom_put_sf"/>
</dbReference>
<protein>
    <recommendedName>
        <fullName evidence="1">Helix-turn-helix domain-containing protein</fullName>
    </recommendedName>
</protein>
<accession>A0A1F5R1X5</accession>
<comment type="caution">
    <text evidence="2">The sequence shown here is derived from an EMBL/GenBank/DDBJ whole genome shotgun (WGS) entry which is preliminary data.</text>
</comment>
<dbReference type="AlphaFoldDB" id="A0A1F5R1X5"/>
<dbReference type="InterPro" id="IPR036388">
    <property type="entry name" value="WH-like_DNA-bd_sf"/>
</dbReference>
<reference evidence="2 3" key="1">
    <citation type="journal article" date="2016" name="Nat. Commun.">
        <title>Thousands of microbial genomes shed light on interconnected biogeochemical processes in an aquifer system.</title>
        <authorList>
            <person name="Anantharaman K."/>
            <person name="Brown C.T."/>
            <person name="Hug L.A."/>
            <person name="Sharon I."/>
            <person name="Castelle C.J."/>
            <person name="Probst A.J."/>
            <person name="Thomas B.C."/>
            <person name="Singh A."/>
            <person name="Wilkins M.J."/>
            <person name="Karaoz U."/>
            <person name="Brodie E.L."/>
            <person name="Williams K.H."/>
            <person name="Hubbard S.S."/>
            <person name="Banfield J.F."/>
        </authorList>
    </citation>
    <scope>NUCLEOTIDE SEQUENCE [LARGE SCALE GENOMIC DNA]</scope>
</reference>
<dbReference type="SUPFAM" id="SSF46955">
    <property type="entry name" value="Putative DNA-binding domain"/>
    <property type="match status" value="1"/>
</dbReference>
<evidence type="ECO:0000313" key="3">
    <source>
        <dbReference type="Proteomes" id="UP000177230"/>
    </source>
</evidence>
<dbReference type="InterPro" id="IPR041657">
    <property type="entry name" value="HTH_17"/>
</dbReference>
<dbReference type="Proteomes" id="UP000177230">
    <property type="component" value="Unassembled WGS sequence"/>
</dbReference>
<organism evidence="2 3">
    <name type="scientific">Candidatus Edwardsbacteria bacterium GWF2_54_11</name>
    <dbReference type="NCBI Taxonomy" id="1817851"/>
    <lineage>
        <taxon>Bacteria</taxon>
        <taxon>Candidatus Edwardsiibacteriota</taxon>
    </lineage>
</organism>
<dbReference type="InterPro" id="IPR010093">
    <property type="entry name" value="SinI_DNA-bd"/>
</dbReference>